<dbReference type="InterPro" id="IPR036291">
    <property type="entry name" value="NAD(P)-bd_dom_sf"/>
</dbReference>
<keyword evidence="2 4" id="KW-0560">Oxidoreductase</keyword>
<dbReference type="InterPro" id="IPR006139">
    <property type="entry name" value="D-isomer_2_OHA_DH_cat_dom"/>
</dbReference>
<dbReference type="AlphaFoldDB" id="A0A4P8YKG3"/>
<evidence type="ECO:0000259" key="6">
    <source>
        <dbReference type="Pfam" id="PF02826"/>
    </source>
</evidence>
<dbReference type="GO" id="GO:0051287">
    <property type="term" value="F:NAD binding"/>
    <property type="evidence" value="ECO:0007669"/>
    <property type="project" value="InterPro"/>
</dbReference>
<dbReference type="Gene3D" id="3.40.50.720">
    <property type="entry name" value="NAD(P)-binding Rossmann-like Domain"/>
    <property type="match status" value="2"/>
</dbReference>
<dbReference type="KEGG" id="izh:FEM41_16905"/>
<dbReference type="SUPFAM" id="SSF51735">
    <property type="entry name" value="NAD(P)-binding Rossmann-fold domains"/>
    <property type="match status" value="1"/>
</dbReference>
<dbReference type="Proteomes" id="UP000302163">
    <property type="component" value="Chromosome"/>
</dbReference>
<dbReference type="GO" id="GO:0016618">
    <property type="term" value="F:hydroxypyruvate reductase [NAD(P)H] activity"/>
    <property type="evidence" value="ECO:0007669"/>
    <property type="project" value="TreeGrafter"/>
</dbReference>
<dbReference type="PROSITE" id="PS00065">
    <property type="entry name" value="D_2_HYDROXYACID_DH_1"/>
    <property type="match status" value="1"/>
</dbReference>
<dbReference type="GO" id="GO:0005829">
    <property type="term" value="C:cytosol"/>
    <property type="evidence" value="ECO:0007669"/>
    <property type="project" value="TreeGrafter"/>
</dbReference>
<feature type="domain" description="D-isomer specific 2-hydroxyacid dehydrogenase catalytic" evidence="5">
    <location>
        <begin position="7"/>
        <end position="310"/>
    </location>
</feature>
<dbReference type="SUPFAM" id="SSF52283">
    <property type="entry name" value="Formate/glycerate dehydrogenase catalytic domain-like"/>
    <property type="match status" value="1"/>
</dbReference>
<reference evidence="7 8" key="1">
    <citation type="submission" date="2019-05" db="EMBL/GenBank/DDBJ databases">
        <title>Complete genome sequence of Izhakiella calystegiae KSNA2, an endophyte isolated from beach morning glory (Calystegia soldanella).</title>
        <authorList>
            <person name="Jiang L."/>
            <person name="Jeong J.C."/>
            <person name="Kim C.Y."/>
            <person name="Kim D.H."/>
            <person name="Kim S.W."/>
            <person name="Lee j."/>
        </authorList>
    </citation>
    <scope>NUCLEOTIDE SEQUENCE [LARGE SCALE GENOMIC DNA]</scope>
    <source>
        <strain evidence="7 8">KSNA2</strain>
    </source>
</reference>
<feature type="domain" description="D-isomer specific 2-hydroxyacid dehydrogenase NAD-binding" evidence="6">
    <location>
        <begin position="108"/>
        <end position="279"/>
    </location>
</feature>
<keyword evidence="3" id="KW-0520">NAD</keyword>
<evidence type="ECO:0000256" key="1">
    <source>
        <dbReference type="ARBA" id="ARBA00022857"/>
    </source>
</evidence>
<dbReference type="InterPro" id="IPR029752">
    <property type="entry name" value="D-isomer_DH_CS1"/>
</dbReference>
<dbReference type="OrthoDB" id="9805416at2"/>
<dbReference type="CDD" id="cd12156">
    <property type="entry name" value="HPPR"/>
    <property type="match status" value="1"/>
</dbReference>
<dbReference type="EMBL" id="CP040428">
    <property type="protein sequence ID" value="QCT21209.1"/>
    <property type="molecule type" value="Genomic_DNA"/>
</dbReference>
<evidence type="ECO:0000256" key="4">
    <source>
        <dbReference type="RuleBase" id="RU003719"/>
    </source>
</evidence>
<dbReference type="InterPro" id="IPR050223">
    <property type="entry name" value="D-isomer_2-hydroxyacid_DH"/>
</dbReference>
<dbReference type="PANTHER" id="PTHR10996">
    <property type="entry name" value="2-HYDROXYACID DEHYDROGENASE-RELATED"/>
    <property type="match status" value="1"/>
</dbReference>
<dbReference type="Pfam" id="PF02826">
    <property type="entry name" value="2-Hacid_dh_C"/>
    <property type="match status" value="1"/>
</dbReference>
<dbReference type="RefSeq" id="WP_138097365.1">
    <property type="nucleotide sequence ID" value="NZ_CP040428.1"/>
</dbReference>
<dbReference type="PANTHER" id="PTHR10996:SF178">
    <property type="entry name" value="2-HYDROXYACID DEHYDROGENASE YGL185C-RELATED"/>
    <property type="match status" value="1"/>
</dbReference>
<evidence type="ECO:0000256" key="2">
    <source>
        <dbReference type="ARBA" id="ARBA00023002"/>
    </source>
</evidence>
<name>A0A4P8YKG3_9ENTR</name>
<keyword evidence="1" id="KW-0521">NADP</keyword>
<evidence type="ECO:0000313" key="7">
    <source>
        <dbReference type="EMBL" id="QCT21209.1"/>
    </source>
</evidence>
<organism evidence="7 8">
    <name type="scientific">Jejubacter calystegiae</name>
    <dbReference type="NCBI Taxonomy" id="2579935"/>
    <lineage>
        <taxon>Bacteria</taxon>
        <taxon>Pseudomonadati</taxon>
        <taxon>Pseudomonadota</taxon>
        <taxon>Gammaproteobacteria</taxon>
        <taxon>Enterobacterales</taxon>
        <taxon>Enterobacteriaceae</taxon>
        <taxon>Jejubacter</taxon>
    </lineage>
</organism>
<evidence type="ECO:0000259" key="5">
    <source>
        <dbReference type="Pfam" id="PF00389"/>
    </source>
</evidence>
<dbReference type="FunFam" id="3.40.50.720:FF:000213">
    <property type="entry name" value="Putative 2-hydroxyacid dehydrogenase"/>
    <property type="match status" value="1"/>
</dbReference>
<evidence type="ECO:0000313" key="8">
    <source>
        <dbReference type="Proteomes" id="UP000302163"/>
    </source>
</evidence>
<gene>
    <name evidence="7" type="ORF">FEM41_16905</name>
</gene>
<keyword evidence="8" id="KW-1185">Reference proteome</keyword>
<sequence>MITDILLIQPVPDLIDSALKDRYRVHRWYDMADREAFLATGAAGIQAVVTGGSFGLPNSIMDRLPALKIVAISGIGTDAVDLARARDRGIHVTTTPGVLTDDVADMAMGLMMMTLRDLVTGDRLVRAGQWGSVTQPLAVRVTGKRLGIVGLGQVGHAIAQRAQAFAMPVRYHSRRPRPESGYRYVDNLIALAQESDILVVAASADSQQAIITADVLRSLGPQGYLINVARGKLVDEEALIAALDQGQIAGAGLDVFASEPHVPAALLAHPGVVVQPHRASATRETRLAMGEIVLQNLAACAAGQRPPTSVTG</sequence>
<dbReference type="GO" id="GO:0030267">
    <property type="term" value="F:glyoxylate reductase (NADPH) activity"/>
    <property type="evidence" value="ECO:0007669"/>
    <property type="project" value="TreeGrafter"/>
</dbReference>
<accession>A0A4P8YKG3</accession>
<dbReference type="Pfam" id="PF00389">
    <property type="entry name" value="2-Hacid_dh"/>
    <property type="match status" value="1"/>
</dbReference>
<dbReference type="InterPro" id="IPR006140">
    <property type="entry name" value="D-isomer_DH_NAD-bd"/>
</dbReference>
<proteinExistence type="inferred from homology"/>
<comment type="similarity">
    <text evidence="4">Belongs to the D-isomer specific 2-hydroxyacid dehydrogenase family.</text>
</comment>
<protein>
    <submittedName>
        <fullName evidence="7">2-hydroxyacid dehydrogenase</fullName>
    </submittedName>
</protein>
<evidence type="ECO:0000256" key="3">
    <source>
        <dbReference type="ARBA" id="ARBA00023027"/>
    </source>
</evidence>